<accession>A0A8K0VWR4</accession>
<reference evidence="2" key="1">
    <citation type="journal article" date="2021" name="Nat. Commun.">
        <title>Genetic determinants of endophytism in the Arabidopsis root mycobiome.</title>
        <authorList>
            <person name="Mesny F."/>
            <person name="Miyauchi S."/>
            <person name="Thiergart T."/>
            <person name="Pickel B."/>
            <person name="Atanasova L."/>
            <person name="Karlsson M."/>
            <person name="Huettel B."/>
            <person name="Barry K.W."/>
            <person name="Haridas S."/>
            <person name="Chen C."/>
            <person name="Bauer D."/>
            <person name="Andreopoulos W."/>
            <person name="Pangilinan J."/>
            <person name="LaButti K."/>
            <person name="Riley R."/>
            <person name="Lipzen A."/>
            <person name="Clum A."/>
            <person name="Drula E."/>
            <person name="Henrissat B."/>
            <person name="Kohler A."/>
            <person name="Grigoriev I.V."/>
            <person name="Martin F.M."/>
            <person name="Hacquard S."/>
        </authorList>
    </citation>
    <scope>NUCLEOTIDE SEQUENCE</scope>
    <source>
        <strain evidence="2">MPI-SDFR-AT-0120</strain>
    </source>
</reference>
<dbReference type="EMBL" id="JAGMVJ010000012">
    <property type="protein sequence ID" value="KAH7084318.1"/>
    <property type="molecule type" value="Genomic_DNA"/>
</dbReference>
<protein>
    <submittedName>
        <fullName evidence="2">Uncharacterized protein</fullName>
    </submittedName>
</protein>
<sequence>MSTGKSAFVVSAAPNMRKRRSGRTYVINNLLEGLTKPLHTHLKYIHEVLCYNIWVDLIGLHISNATEDQFRNSSRYPYFALRMRAGLPEELLKISEELDDTIYDLRAKDHIMKFVQTMAFEDAVTYLDNCDSARFYRDMMNNQICFVKDLRVLAHGTNETAKIERSCHVTHMRTSQGFSKWTGEPREAVYSHFTSLNENRLIFLLKILREFRASIAVAASAGHVPFDVLSKLRLRLREFDQRGLYSLACSIVAWASPEESQFVADSKTWWDTSSAGKHGAALPEKVAHAYASGEKTRSTLTFIVPTIMLISVIPAAVAWRRDDSVTGTTGDSNFWQAVSSSTLQLLSLITFIWPAMKDPRLSQITWVWIWVLAGFSATCTIAHVPVYLVAPTIWSFVISFVGALAQSIVQLQVVNAA</sequence>
<dbReference type="AlphaFoldDB" id="A0A8K0VWR4"/>
<feature type="transmembrane region" description="Helical" evidence="1">
    <location>
        <begin position="334"/>
        <end position="355"/>
    </location>
</feature>
<proteinExistence type="predicted"/>
<dbReference type="Proteomes" id="UP000813461">
    <property type="component" value="Unassembled WGS sequence"/>
</dbReference>
<evidence type="ECO:0000313" key="3">
    <source>
        <dbReference type="Proteomes" id="UP000813461"/>
    </source>
</evidence>
<organism evidence="2 3">
    <name type="scientific">Paraphoma chrysanthemicola</name>
    <dbReference type="NCBI Taxonomy" id="798071"/>
    <lineage>
        <taxon>Eukaryota</taxon>
        <taxon>Fungi</taxon>
        <taxon>Dikarya</taxon>
        <taxon>Ascomycota</taxon>
        <taxon>Pezizomycotina</taxon>
        <taxon>Dothideomycetes</taxon>
        <taxon>Pleosporomycetidae</taxon>
        <taxon>Pleosporales</taxon>
        <taxon>Pleosporineae</taxon>
        <taxon>Phaeosphaeriaceae</taxon>
        <taxon>Paraphoma</taxon>
    </lineage>
</organism>
<keyword evidence="1" id="KW-0812">Transmembrane</keyword>
<evidence type="ECO:0000256" key="1">
    <source>
        <dbReference type="SAM" id="Phobius"/>
    </source>
</evidence>
<dbReference type="OrthoDB" id="3502958at2759"/>
<keyword evidence="1" id="KW-0472">Membrane</keyword>
<comment type="caution">
    <text evidence="2">The sequence shown here is derived from an EMBL/GenBank/DDBJ whole genome shotgun (WGS) entry which is preliminary data.</text>
</comment>
<gene>
    <name evidence="2" type="ORF">FB567DRAFT_79424</name>
</gene>
<feature type="transmembrane region" description="Helical" evidence="1">
    <location>
        <begin position="300"/>
        <end position="319"/>
    </location>
</feature>
<evidence type="ECO:0000313" key="2">
    <source>
        <dbReference type="EMBL" id="KAH7084318.1"/>
    </source>
</evidence>
<feature type="transmembrane region" description="Helical" evidence="1">
    <location>
        <begin position="367"/>
        <end position="387"/>
    </location>
</feature>
<keyword evidence="3" id="KW-1185">Reference proteome</keyword>
<keyword evidence="1" id="KW-1133">Transmembrane helix</keyword>
<feature type="transmembrane region" description="Helical" evidence="1">
    <location>
        <begin position="393"/>
        <end position="414"/>
    </location>
</feature>
<name>A0A8K0VWR4_9PLEO</name>